<dbReference type="CDD" id="cd12148">
    <property type="entry name" value="fungal_TF_MHR"/>
    <property type="match status" value="1"/>
</dbReference>
<dbReference type="EMBL" id="JANBVO010000005">
    <property type="protein sequence ID" value="KAJ9151755.1"/>
    <property type="molecule type" value="Genomic_DNA"/>
</dbReference>
<keyword evidence="4" id="KW-0804">Transcription</keyword>
<evidence type="ECO:0000256" key="3">
    <source>
        <dbReference type="ARBA" id="ARBA00023125"/>
    </source>
</evidence>
<proteinExistence type="predicted"/>
<evidence type="ECO:0000259" key="7">
    <source>
        <dbReference type="PROSITE" id="PS50048"/>
    </source>
</evidence>
<dbReference type="AlphaFoldDB" id="A0AA38RW68"/>
<dbReference type="PANTHER" id="PTHR31845:SF17">
    <property type="entry name" value="ZN(II)2CYS6 TRANSCRIPTION FACTOR (EUROFUNG)"/>
    <property type="match status" value="1"/>
</dbReference>
<gene>
    <name evidence="8" type="ORF">NKR23_g2947</name>
</gene>
<organism evidence="8 9">
    <name type="scientific">Pleurostoma richardsiae</name>
    <dbReference type="NCBI Taxonomy" id="41990"/>
    <lineage>
        <taxon>Eukaryota</taxon>
        <taxon>Fungi</taxon>
        <taxon>Dikarya</taxon>
        <taxon>Ascomycota</taxon>
        <taxon>Pezizomycotina</taxon>
        <taxon>Sordariomycetes</taxon>
        <taxon>Sordariomycetidae</taxon>
        <taxon>Calosphaeriales</taxon>
        <taxon>Pleurostomataceae</taxon>
        <taxon>Pleurostoma</taxon>
    </lineage>
</organism>
<dbReference type="PANTHER" id="PTHR31845">
    <property type="entry name" value="FINGER DOMAIN PROTEIN, PUTATIVE-RELATED"/>
    <property type="match status" value="1"/>
</dbReference>
<dbReference type="SUPFAM" id="SSF57701">
    <property type="entry name" value="Zn2/Cys6 DNA-binding domain"/>
    <property type="match status" value="1"/>
</dbReference>
<dbReference type="GO" id="GO:0008270">
    <property type="term" value="F:zinc ion binding"/>
    <property type="evidence" value="ECO:0007669"/>
    <property type="project" value="InterPro"/>
</dbReference>
<keyword evidence="3" id="KW-0238">DNA-binding</keyword>
<dbReference type="InterPro" id="IPR051089">
    <property type="entry name" value="prtT"/>
</dbReference>
<dbReference type="Pfam" id="PF00172">
    <property type="entry name" value="Zn_clus"/>
    <property type="match status" value="1"/>
</dbReference>
<name>A0AA38RW68_9PEZI</name>
<dbReference type="CDD" id="cd00067">
    <property type="entry name" value="GAL4"/>
    <property type="match status" value="1"/>
</dbReference>
<comment type="subcellular location">
    <subcellularLocation>
        <location evidence="1">Nucleus</location>
    </subcellularLocation>
</comment>
<dbReference type="PROSITE" id="PS00463">
    <property type="entry name" value="ZN2_CY6_FUNGAL_1"/>
    <property type="match status" value="1"/>
</dbReference>
<dbReference type="Gene3D" id="4.10.240.10">
    <property type="entry name" value="Zn(2)-C6 fungal-type DNA-binding domain"/>
    <property type="match status" value="1"/>
</dbReference>
<feature type="region of interest" description="Disordered" evidence="6">
    <location>
        <begin position="97"/>
        <end position="123"/>
    </location>
</feature>
<evidence type="ECO:0000256" key="6">
    <source>
        <dbReference type="SAM" id="MobiDB-lite"/>
    </source>
</evidence>
<dbReference type="GO" id="GO:0000981">
    <property type="term" value="F:DNA-binding transcription factor activity, RNA polymerase II-specific"/>
    <property type="evidence" value="ECO:0007669"/>
    <property type="project" value="InterPro"/>
</dbReference>
<dbReference type="Proteomes" id="UP001174694">
    <property type="component" value="Unassembled WGS sequence"/>
</dbReference>
<dbReference type="InterPro" id="IPR036864">
    <property type="entry name" value="Zn2-C6_fun-type_DNA-bd_sf"/>
</dbReference>
<feature type="compositionally biased region" description="Polar residues" evidence="6">
    <location>
        <begin position="99"/>
        <end position="109"/>
    </location>
</feature>
<evidence type="ECO:0000313" key="9">
    <source>
        <dbReference type="Proteomes" id="UP001174694"/>
    </source>
</evidence>
<feature type="domain" description="Zn(2)-C6 fungal-type" evidence="7">
    <location>
        <begin position="10"/>
        <end position="41"/>
    </location>
</feature>
<dbReference type="GO" id="GO:0005634">
    <property type="term" value="C:nucleus"/>
    <property type="evidence" value="ECO:0007669"/>
    <property type="project" value="UniProtKB-SubCell"/>
</dbReference>
<sequence>MAEANRSLSACLRCRRQKLRCGGPGQVPCQRCRASSSECVFIPPKASRTSGSAAPALSDKLALLEKRLDQIEGRHQVELRGMQKTISQLTARFGLSPTEARSTPAQSILTGAERPPPAQTDGQRDTLAGAIVEDAEWEQLYAFFYENCRHVTGFVDDQLCSQADVLRQHPLLSTVICVVAARAIKPEKYQEYVSHADELIKNTFSGPSPDLTAVQAIMLLTAWTGRNRLWGYVASIAAEIGLNTAALQLGDDAVAHSALLVERARTWFSLCCFDLVSNLNKPFVINRMRDYLPFAKKLLSSPFCRPVDHRICAYIDSFTIAADAKSQIPRSRVQEQPMPQEIVELLASFDQRVDRWFYEINNNIEPLYQTFSSKQDRNRFMVPYAVMKVYVNGFALHGVEQGSDITDPNRLSCIRKAVDGACLLLRTQFESLDFRRRLRYTIDYNGVTTYYSVNFIINALTAAHKYLDHRKAFLSLRQAAQMFEEAGAVEAANEVRREQDRLVLLTQTVLSPEENQGVTSPSGPEEAALFDIPSFLDAATWDEQFPSLSMYILD</sequence>
<dbReference type="InterPro" id="IPR001138">
    <property type="entry name" value="Zn2Cys6_DnaBD"/>
</dbReference>
<accession>A0AA38RW68</accession>
<evidence type="ECO:0000256" key="5">
    <source>
        <dbReference type="ARBA" id="ARBA00023242"/>
    </source>
</evidence>
<evidence type="ECO:0000313" key="8">
    <source>
        <dbReference type="EMBL" id="KAJ9151755.1"/>
    </source>
</evidence>
<keyword evidence="5" id="KW-0539">Nucleus</keyword>
<protein>
    <submittedName>
        <fullName evidence="8">Fungal transcriptional regulatory protein, N-terminal</fullName>
    </submittedName>
</protein>
<dbReference type="GO" id="GO:0000976">
    <property type="term" value="F:transcription cis-regulatory region binding"/>
    <property type="evidence" value="ECO:0007669"/>
    <property type="project" value="TreeGrafter"/>
</dbReference>
<evidence type="ECO:0000256" key="4">
    <source>
        <dbReference type="ARBA" id="ARBA00023163"/>
    </source>
</evidence>
<comment type="caution">
    <text evidence="8">The sequence shown here is derived from an EMBL/GenBank/DDBJ whole genome shotgun (WGS) entry which is preliminary data.</text>
</comment>
<keyword evidence="9" id="KW-1185">Reference proteome</keyword>
<dbReference type="PROSITE" id="PS50048">
    <property type="entry name" value="ZN2_CY6_FUNGAL_2"/>
    <property type="match status" value="1"/>
</dbReference>
<evidence type="ECO:0000256" key="2">
    <source>
        <dbReference type="ARBA" id="ARBA00023015"/>
    </source>
</evidence>
<dbReference type="SMART" id="SM00066">
    <property type="entry name" value="GAL4"/>
    <property type="match status" value="1"/>
</dbReference>
<evidence type="ECO:0000256" key="1">
    <source>
        <dbReference type="ARBA" id="ARBA00004123"/>
    </source>
</evidence>
<keyword evidence="2" id="KW-0805">Transcription regulation</keyword>
<reference evidence="8" key="1">
    <citation type="submission" date="2022-07" db="EMBL/GenBank/DDBJ databases">
        <title>Fungi with potential for degradation of polypropylene.</title>
        <authorList>
            <person name="Gostincar C."/>
        </authorList>
    </citation>
    <scope>NUCLEOTIDE SEQUENCE</scope>
    <source>
        <strain evidence="8">EXF-13308</strain>
    </source>
</reference>